<dbReference type="InterPro" id="IPR008928">
    <property type="entry name" value="6-hairpin_glycosidase_sf"/>
</dbReference>
<dbReference type="Proteomes" id="UP000001401">
    <property type="component" value="Chromosome"/>
</dbReference>
<evidence type="ECO:0000256" key="1">
    <source>
        <dbReference type="ARBA" id="ARBA00001470"/>
    </source>
</evidence>
<proteinExistence type="inferred from homology"/>
<dbReference type="GO" id="GO:0005975">
    <property type="term" value="P:carbohydrate metabolic process"/>
    <property type="evidence" value="ECO:0007669"/>
    <property type="project" value="InterPro"/>
</dbReference>
<protein>
    <recommendedName>
        <fullName evidence="4">Cellobiose 2-epimerase</fullName>
        <shortName evidence="4">CE</shortName>
        <ecNumber evidence="4">5.1.3.11</ecNumber>
    </recommendedName>
</protein>
<dbReference type="PANTHER" id="PTHR15108">
    <property type="entry name" value="N-ACYLGLUCOSAMINE-2-EPIMERASE"/>
    <property type="match status" value="1"/>
</dbReference>
<evidence type="ECO:0000256" key="4">
    <source>
        <dbReference type="HAMAP-Rule" id="MF_00929"/>
    </source>
</evidence>
<dbReference type="Pfam" id="PF07221">
    <property type="entry name" value="GlcNAc_2-epim"/>
    <property type="match status" value="1"/>
</dbReference>
<dbReference type="SUPFAM" id="SSF48208">
    <property type="entry name" value="Six-hairpin glycosidases"/>
    <property type="match status" value="1"/>
</dbReference>
<reference evidence="5 6" key="1">
    <citation type="submission" date="2010-12" db="EMBL/GenBank/DDBJ databases">
        <title>Complete sequence of Bacillus cellulosilyticus DSM 2522.</title>
        <authorList>
            <consortium name="US DOE Joint Genome Institute"/>
            <person name="Lucas S."/>
            <person name="Copeland A."/>
            <person name="Lapidus A."/>
            <person name="Cheng J.-F."/>
            <person name="Bruce D."/>
            <person name="Goodwin L."/>
            <person name="Pitluck S."/>
            <person name="Chertkov O."/>
            <person name="Detter J.C."/>
            <person name="Han C."/>
            <person name="Tapia R."/>
            <person name="Land M."/>
            <person name="Hauser L."/>
            <person name="Jeffries C."/>
            <person name="Kyrpides N."/>
            <person name="Ivanova N."/>
            <person name="Mikhailova N."/>
            <person name="Brumm P."/>
            <person name="Mead D."/>
            <person name="Woyke T."/>
        </authorList>
    </citation>
    <scope>NUCLEOTIDE SEQUENCE [LARGE SCALE GENOMIC DNA]</scope>
    <source>
        <strain evidence="6">ATCC 21833 / DSM 2522 / FERM P-1141 / JCM 9156 / N-4</strain>
    </source>
</reference>
<dbReference type="Gene3D" id="1.50.10.10">
    <property type="match status" value="1"/>
</dbReference>
<dbReference type="KEGG" id="bco:Bcell_0277"/>
<dbReference type="InterPro" id="IPR028584">
    <property type="entry name" value="Cellobiose_2_epim"/>
</dbReference>
<comment type="function">
    <text evidence="4">Catalyzes the reversible epimerization of cellobiose to 4-O-beta-D-glucopyranosyl-D-mannose (Glc-Man).</text>
</comment>
<dbReference type="EMBL" id="CP002394">
    <property type="protein sequence ID" value="ADU28564.1"/>
    <property type="molecule type" value="Genomic_DNA"/>
</dbReference>
<comment type="similarity">
    <text evidence="2">Belongs to the N-acylglucosamine 2-epimerase family.</text>
</comment>
<dbReference type="AlphaFoldDB" id="E6TUY1"/>
<comment type="similarity">
    <text evidence="4">Belongs to the cellobiose 2-epimerase family.</text>
</comment>
<evidence type="ECO:0000256" key="2">
    <source>
        <dbReference type="ARBA" id="ARBA00008558"/>
    </source>
</evidence>
<dbReference type="STRING" id="649639.Bcell_0277"/>
<dbReference type="RefSeq" id="WP_013486905.1">
    <property type="nucleotide sequence ID" value="NC_014829.1"/>
</dbReference>
<dbReference type="EC" id="5.1.3.11" evidence="4"/>
<keyword evidence="3 4" id="KW-0413">Isomerase</keyword>
<keyword evidence="6" id="KW-1185">Reference proteome</keyword>
<evidence type="ECO:0000313" key="6">
    <source>
        <dbReference type="Proteomes" id="UP000001401"/>
    </source>
</evidence>
<dbReference type="eggNOG" id="COG2942">
    <property type="taxonomic scope" value="Bacteria"/>
</dbReference>
<comment type="catalytic activity">
    <reaction evidence="1 4">
        <text>D-cellobiose = beta-D-glucosyl-(1-&gt;4)-D-mannopyranose</text>
        <dbReference type="Rhea" id="RHEA:23384"/>
        <dbReference type="ChEBI" id="CHEBI:17057"/>
        <dbReference type="ChEBI" id="CHEBI:47931"/>
        <dbReference type="EC" id="5.1.3.11"/>
    </reaction>
</comment>
<dbReference type="GO" id="GO:0047736">
    <property type="term" value="F:cellobiose epimerase activity"/>
    <property type="evidence" value="ECO:0007669"/>
    <property type="project" value="UniProtKB-UniRule"/>
</dbReference>
<gene>
    <name evidence="5" type="ordered locus">Bcell_0277</name>
</gene>
<dbReference type="InterPro" id="IPR012341">
    <property type="entry name" value="6hp_glycosidase-like_sf"/>
</dbReference>
<accession>E6TUY1</accession>
<dbReference type="HAMAP" id="MF_00929">
    <property type="entry name" value="Cellobiose_2_epim"/>
    <property type="match status" value="1"/>
</dbReference>
<dbReference type="InterPro" id="IPR010819">
    <property type="entry name" value="AGE/CE"/>
</dbReference>
<dbReference type="OrthoDB" id="5141876at2"/>
<evidence type="ECO:0000313" key="5">
    <source>
        <dbReference type="EMBL" id="ADU28564.1"/>
    </source>
</evidence>
<sequence>MDKTLLYRAKQEIEKELTDRILPFWKKRVIDGSGDGFHGYIDYHLTIDHDSEKGCILHSRILWSFSAAYRKYKNDTDLQVATRAFNYLKNYLIDDEFGGLYWSVTNEGELNDTRKHIYNQAFGIYGLVEYFRATNNEEALQLAKEIYQLIEMHGFDEENKGYLEAFSRQWEKDEDLRLSDKDMDVEKTMNTHLHILEAYTNLYRVWKDDVFKEKFELLFDVVAEKVLNEKTGHYSLFFDAGWKKESDVISYGHDIEGSWLMTEAAEVLGCKVRQNKMKTMAIKMVDACIEEGLENDGSLINEKDSNDVDATRVWWVQAESLVGFLNAYELSGEERYLKHFHNSWEYIKKYVIDDKHGEWYWELDQDNNVNKEKPIVEPWKGPYHNSRACMEAVERITKITNNYIDR</sequence>
<evidence type="ECO:0000256" key="3">
    <source>
        <dbReference type="ARBA" id="ARBA00023235"/>
    </source>
</evidence>
<dbReference type="HOGENOM" id="CLU_046651_3_0_9"/>
<name>E6TUY1_EVAC2</name>
<organism evidence="5 6">
    <name type="scientific">Evansella cellulosilytica (strain ATCC 21833 / DSM 2522 / FERM P-1141 / JCM 9156 / N-4)</name>
    <name type="common">Bacillus cellulosilyticus</name>
    <dbReference type="NCBI Taxonomy" id="649639"/>
    <lineage>
        <taxon>Bacteria</taxon>
        <taxon>Bacillati</taxon>
        <taxon>Bacillota</taxon>
        <taxon>Bacilli</taxon>
        <taxon>Bacillales</taxon>
        <taxon>Bacillaceae</taxon>
        <taxon>Evansella</taxon>
    </lineage>
</organism>